<dbReference type="Pfam" id="PF00395">
    <property type="entry name" value="SLH"/>
    <property type="match status" value="3"/>
</dbReference>
<evidence type="ECO:0000313" key="3">
    <source>
        <dbReference type="EMBL" id="TCP65248.1"/>
    </source>
</evidence>
<dbReference type="AlphaFoldDB" id="A0A4R2RQ78"/>
<protein>
    <submittedName>
        <fullName evidence="3">S-layer family protein</fullName>
    </submittedName>
</protein>
<feature type="domain" description="SLH" evidence="2">
    <location>
        <begin position="448"/>
        <end position="511"/>
    </location>
</feature>
<evidence type="ECO:0000313" key="4">
    <source>
        <dbReference type="Proteomes" id="UP000294813"/>
    </source>
</evidence>
<accession>A0A4R2RQ78</accession>
<dbReference type="PROSITE" id="PS51272">
    <property type="entry name" value="SLH"/>
    <property type="match status" value="3"/>
</dbReference>
<comment type="caution">
    <text evidence="3">The sequence shown here is derived from an EMBL/GenBank/DDBJ whole genome shotgun (WGS) entry which is preliminary data.</text>
</comment>
<reference evidence="3 4" key="1">
    <citation type="submission" date="2019-03" db="EMBL/GenBank/DDBJ databases">
        <title>Genomic Encyclopedia of Type Strains, Phase IV (KMG-IV): sequencing the most valuable type-strain genomes for metagenomic binning, comparative biology and taxonomic classification.</title>
        <authorList>
            <person name="Goeker M."/>
        </authorList>
    </citation>
    <scope>NUCLEOTIDE SEQUENCE [LARGE SCALE GENOMIC DNA]</scope>
    <source>
        <strain evidence="3 4">DSM 11170</strain>
    </source>
</reference>
<dbReference type="Proteomes" id="UP000294813">
    <property type="component" value="Unassembled WGS sequence"/>
</dbReference>
<gene>
    <name evidence="3" type="ORF">EDD73_106132</name>
</gene>
<proteinExistence type="predicted"/>
<feature type="domain" description="SLH" evidence="2">
    <location>
        <begin position="513"/>
        <end position="576"/>
    </location>
</feature>
<feature type="domain" description="SLH" evidence="2">
    <location>
        <begin position="341"/>
        <end position="403"/>
    </location>
</feature>
<keyword evidence="4" id="KW-1185">Reference proteome</keyword>
<dbReference type="EMBL" id="SLXT01000006">
    <property type="protein sequence ID" value="TCP65248.1"/>
    <property type="molecule type" value="Genomic_DNA"/>
</dbReference>
<dbReference type="InterPro" id="IPR001119">
    <property type="entry name" value="SLH_dom"/>
</dbReference>
<dbReference type="RefSeq" id="WP_165876330.1">
    <property type="nucleotide sequence ID" value="NZ_JAOQNU010000006.1"/>
</dbReference>
<name>A0A4R2RQ78_9FIRM</name>
<evidence type="ECO:0000259" key="2">
    <source>
        <dbReference type="PROSITE" id="PS51272"/>
    </source>
</evidence>
<evidence type="ECO:0000256" key="1">
    <source>
        <dbReference type="ARBA" id="ARBA00022737"/>
    </source>
</evidence>
<keyword evidence="1" id="KW-0677">Repeat</keyword>
<organism evidence="3 4">
    <name type="scientific">Heliophilum fasciatum</name>
    <dbReference type="NCBI Taxonomy" id="35700"/>
    <lineage>
        <taxon>Bacteria</taxon>
        <taxon>Bacillati</taxon>
        <taxon>Bacillota</taxon>
        <taxon>Clostridia</taxon>
        <taxon>Eubacteriales</taxon>
        <taxon>Heliobacteriaceae</taxon>
        <taxon>Heliophilum</taxon>
    </lineage>
</organism>
<sequence>MVEPGIFAFHLALHLLKEVPSLRTYRQIPLLLALLLWMLTLPSAGWAESSAMTMEGGVANEYDYQEYVYLTGKPVLFRGSFKVTVTPSGDTNTTKLTYTLLDESGKNKLSRNSTYLEKVAEREDKSQSVRTSQLDKFSETITIDGVKYQLVDGRINKSVLYDKHPVVNYYSGNWEGRKIYTVNKDQGRLTVDISGTTVGYDHNWGRTETQRMTQLLTYTPGIAPNTTTTAAAAANSATTAHLQTSWEGQVDTTINLSTDRTVSYAPNEPEEISFFGGYVLSERGSMAGNAEYDLPYLATTTTSTTTGNRTTTTTNTVLNNLVRNHGNLAMSYTTAPKVQRLYVPSYGDIRGHWAEESIHQTAGLKAWGAPEGYFGPAQPITRLDFAMAFVRALGVAAADGPAGNIAYTAGYPNLPEPGQTAAPKKPVTITANYNGATGTARLKITLPPPEPAADVPPKAPGYAEVKAAVTSQLMKGVSETRFDPFGLITREQAATILVRGLGLKNLAPAGQFELPYQDSSQISPWARESVYVAQRLGLMQGDDYGLFRPADPISRSEAAYLLTKMITYLQEDVKEGYRDRLMNLY</sequence>